<evidence type="ECO:0000313" key="2">
    <source>
        <dbReference type="EMBL" id="TKX20277.1"/>
    </source>
</evidence>
<feature type="compositionally biased region" description="Basic and acidic residues" evidence="1">
    <location>
        <begin position="55"/>
        <end position="70"/>
    </location>
</feature>
<accession>A0A4U7AZ35</accession>
<name>A0A4U7AZ35_9PEZI</name>
<feature type="region of interest" description="Disordered" evidence="1">
    <location>
        <begin position="35"/>
        <end position="70"/>
    </location>
</feature>
<sequence>MQTKDDKILEVAKEYEALADHRLKPVKTTRIRELTRGTRHKRPMSGKRNRTQETYVRKEEQDVEKLRSHY</sequence>
<gene>
    <name evidence="2" type="ORF">C1H76_7530</name>
</gene>
<organism evidence="2 3">
    <name type="scientific">Elsinoe australis</name>
    <dbReference type="NCBI Taxonomy" id="40998"/>
    <lineage>
        <taxon>Eukaryota</taxon>
        <taxon>Fungi</taxon>
        <taxon>Dikarya</taxon>
        <taxon>Ascomycota</taxon>
        <taxon>Pezizomycotina</taxon>
        <taxon>Dothideomycetes</taxon>
        <taxon>Dothideomycetidae</taxon>
        <taxon>Myriangiales</taxon>
        <taxon>Elsinoaceae</taxon>
        <taxon>Elsinoe</taxon>
    </lineage>
</organism>
<proteinExistence type="predicted"/>
<evidence type="ECO:0000256" key="1">
    <source>
        <dbReference type="SAM" id="MobiDB-lite"/>
    </source>
</evidence>
<reference evidence="2 3" key="1">
    <citation type="submission" date="2018-02" db="EMBL/GenBank/DDBJ databases">
        <title>Draft genome sequences of Elsinoe sp., causing black scab on jojoba.</title>
        <authorList>
            <person name="Stodart B."/>
            <person name="Jeffress S."/>
            <person name="Ash G."/>
            <person name="Arun Chinnappa K."/>
        </authorList>
    </citation>
    <scope>NUCLEOTIDE SEQUENCE [LARGE SCALE GENOMIC DNA]</scope>
    <source>
        <strain evidence="2 3">Hillstone_2</strain>
    </source>
</reference>
<comment type="caution">
    <text evidence="2">The sequence shown here is derived from an EMBL/GenBank/DDBJ whole genome shotgun (WGS) entry which is preliminary data.</text>
</comment>
<dbReference type="AlphaFoldDB" id="A0A4U7AZ35"/>
<evidence type="ECO:0000313" key="3">
    <source>
        <dbReference type="Proteomes" id="UP000308133"/>
    </source>
</evidence>
<dbReference type="Proteomes" id="UP000308133">
    <property type="component" value="Unassembled WGS sequence"/>
</dbReference>
<protein>
    <submittedName>
        <fullName evidence="2">Uncharacterized protein</fullName>
    </submittedName>
</protein>
<feature type="compositionally biased region" description="Basic residues" evidence="1">
    <location>
        <begin position="37"/>
        <end position="49"/>
    </location>
</feature>
<dbReference type="EMBL" id="PTQR01000094">
    <property type="protein sequence ID" value="TKX20277.1"/>
    <property type="molecule type" value="Genomic_DNA"/>
</dbReference>